<protein>
    <recommendedName>
        <fullName evidence="11">Glycosyltransferase RgtA/B/C/D-like domain-containing protein</fullName>
    </recommendedName>
</protein>
<evidence type="ECO:0000256" key="1">
    <source>
        <dbReference type="ARBA" id="ARBA00004651"/>
    </source>
</evidence>
<keyword evidence="5 8" id="KW-0812">Transmembrane</keyword>
<feature type="transmembrane region" description="Helical" evidence="8">
    <location>
        <begin position="68"/>
        <end position="96"/>
    </location>
</feature>
<organism evidence="9 10">
    <name type="scientific">Croceibacter atlanticus (strain ATCC BAA-628 / JCM 21780 / CIP 108009 / IAM 15332 / KCTC 12090 / HTCC2559)</name>
    <dbReference type="NCBI Taxonomy" id="216432"/>
    <lineage>
        <taxon>Bacteria</taxon>
        <taxon>Pseudomonadati</taxon>
        <taxon>Bacteroidota</taxon>
        <taxon>Flavobacteriia</taxon>
        <taxon>Flavobacteriales</taxon>
        <taxon>Flavobacteriaceae</taxon>
        <taxon>Croceibacter</taxon>
    </lineage>
</organism>
<dbReference type="eggNOG" id="COG1807">
    <property type="taxonomic scope" value="Bacteria"/>
</dbReference>
<dbReference type="HOGENOM" id="CLU_048232_0_0_10"/>
<evidence type="ECO:0000256" key="3">
    <source>
        <dbReference type="ARBA" id="ARBA00022676"/>
    </source>
</evidence>
<keyword evidence="10" id="KW-1185">Reference proteome</keyword>
<evidence type="ECO:0000256" key="5">
    <source>
        <dbReference type="ARBA" id="ARBA00022692"/>
    </source>
</evidence>
<evidence type="ECO:0000256" key="4">
    <source>
        <dbReference type="ARBA" id="ARBA00022679"/>
    </source>
</evidence>
<feature type="transmembrane region" description="Helical" evidence="8">
    <location>
        <begin position="316"/>
        <end position="334"/>
    </location>
</feature>
<sequence length="440" mass="50695">MNRITKFVFKNPELSIIAFAVVVRLITFIFYPNTTLFNDSENYLDLAKRLLEANLIGYEGYRTPGYSMLILLGFQNLCLVVLIQHLLGICTSLFMYWLLRSIALHKGVAIGAAILYSCLLHVVFFEKGILTETFSAFLLTAILYILQLHIIKRKFKPSHFGILSVSILLLVMTKPFFIYILPIIILFLGIALWSQLQFKIIKPILIITIPTLLAVGSWAFLNKQNTGYATLSSYFGYNLAQQTVNFIHKAPDDYATVRDIYVKQIEKDKEQLGYTYYSIWDAYQPMMKATGYNFYDLSNELANMSKATIIANPKDYIKQVFLSWKLFWGVKLYWDQSHISNPAVVIVYKGIWFLQRPLIVFGKILFVGLFLWSFIKGVLRKRISVHLLSFIFALVILGSILQAAIIYSDNYRFSFPYLPAIIIVLASYSVRLTQLIRKKK</sequence>
<keyword evidence="7 8" id="KW-0472">Membrane</keyword>
<evidence type="ECO:0000313" key="10">
    <source>
        <dbReference type="Proteomes" id="UP000002297"/>
    </source>
</evidence>
<feature type="transmembrane region" description="Helical" evidence="8">
    <location>
        <begin position="103"/>
        <end position="123"/>
    </location>
</feature>
<evidence type="ECO:0008006" key="11">
    <source>
        <dbReference type="Google" id="ProtNLM"/>
    </source>
</evidence>
<dbReference type="KEGG" id="cat:CA2559_02510"/>
<comment type="subcellular location">
    <subcellularLocation>
        <location evidence="1">Cell membrane</location>
        <topology evidence="1">Multi-pass membrane protein</topology>
    </subcellularLocation>
</comment>
<name>A3U5S4_CROAH</name>
<evidence type="ECO:0000313" key="9">
    <source>
        <dbReference type="EMBL" id="EAP87591.1"/>
    </source>
</evidence>
<gene>
    <name evidence="9" type="ordered locus">CA2559_02510</name>
</gene>
<evidence type="ECO:0000256" key="8">
    <source>
        <dbReference type="SAM" id="Phobius"/>
    </source>
</evidence>
<keyword evidence="6 8" id="KW-1133">Transmembrane helix</keyword>
<dbReference type="RefSeq" id="WP_013186269.1">
    <property type="nucleotide sequence ID" value="NC_014230.1"/>
</dbReference>
<evidence type="ECO:0000256" key="7">
    <source>
        <dbReference type="ARBA" id="ARBA00023136"/>
    </source>
</evidence>
<feature type="transmembrane region" description="Helical" evidence="8">
    <location>
        <begin position="387"/>
        <end position="407"/>
    </location>
</feature>
<reference evidence="9 10" key="1">
    <citation type="journal article" date="2010" name="J. Bacteriol.">
        <title>The complete genome sequence of Croceibacter atlanticus HTCC2559T.</title>
        <authorList>
            <person name="Oh H.M."/>
            <person name="Kang I."/>
            <person name="Ferriera S."/>
            <person name="Giovannoni S.J."/>
            <person name="Cho J.C."/>
        </authorList>
    </citation>
    <scope>NUCLEOTIDE SEQUENCE [LARGE SCALE GENOMIC DNA]</scope>
    <source>
        <strain evidence="10">ATCC BAA-628 / HTCC2559 / KCTC 12090</strain>
    </source>
</reference>
<feature type="transmembrane region" description="Helical" evidence="8">
    <location>
        <begin position="129"/>
        <end position="146"/>
    </location>
</feature>
<feature type="transmembrane region" description="Helical" evidence="8">
    <location>
        <begin position="413"/>
        <end position="430"/>
    </location>
</feature>
<dbReference type="GO" id="GO:0009103">
    <property type="term" value="P:lipopolysaccharide biosynthetic process"/>
    <property type="evidence" value="ECO:0007669"/>
    <property type="project" value="UniProtKB-ARBA"/>
</dbReference>
<dbReference type="AlphaFoldDB" id="A3U5S4"/>
<evidence type="ECO:0000256" key="2">
    <source>
        <dbReference type="ARBA" id="ARBA00022475"/>
    </source>
</evidence>
<keyword evidence="4" id="KW-0808">Transferase</keyword>
<feature type="transmembrane region" description="Helical" evidence="8">
    <location>
        <begin position="354"/>
        <end position="375"/>
    </location>
</feature>
<feature type="transmembrane region" description="Helical" evidence="8">
    <location>
        <begin position="12"/>
        <end position="31"/>
    </location>
</feature>
<accession>A3U5S4</accession>
<dbReference type="GeneID" id="89452296"/>
<dbReference type="InterPro" id="IPR050297">
    <property type="entry name" value="LipidA_mod_glycosyltrf_83"/>
</dbReference>
<dbReference type="GO" id="GO:0005886">
    <property type="term" value="C:plasma membrane"/>
    <property type="evidence" value="ECO:0007669"/>
    <property type="project" value="UniProtKB-SubCell"/>
</dbReference>
<proteinExistence type="predicted"/>
<dbReference type="GO" id="GO:0016763">
    <property type="term" value="F:pentosyltransferase activity"/>
    <property type="evidence" value="ECO:0007669"/>
    <property type="project" value="TreeGrafter"/>
</dbReference>
<keyword evidence="2" id="KW-1003">Cell membrane</keyword>
<dbReference type="PANTHER" id="PTHR33908:SF11">
    <property type="entry name" value="MEMBRANE PROTEIN"/>
    <property type="match status" value="1"/>
</dbReference>
<feature type="transmembrane region" description="Helical" evidence="8">
    <location>
        <begin position="167"/>
        <end position="194"/>
    </location>
</feature>
<evidence type="ECO:0000256" key="6">
    <source>
        <dbReference type="ARBA" id="ARBA00022989"/>
    </source>
</evidence>
<dbReference type="PANTHER" id="PTHR33908">
    <property type="entry name" value="MANNOSYLTRANSFERASE YKCB-RELATED"/>
    <property type="match status" value="1"/>
</dbReference>
<dbReference type="OrthoDB" id="996005at2"/>
<feature type="transmembrane region" description="Helical" evidence="8">
    <location>
        <begin position="200"/>
        <end position="221"/>
    </location>
</feature>
<dbReference type="EMBL" id="CP002046">
    <property type="protein sequence ID" value="EAP87591.1"/>
    <property type="molecule type" value="Genomic_DNA"/>
</dbReference>
<keyword evidence="3" id="KW-0328">Glycosyltransferase</keyword>
<dbReference type="Proteomes" id="UP000002297">
    <property type="component" value="Chromosome"/>
</dbReference>
<dbReference type="STRING" id="216432.CA2559_02510"/>